<reference evidence="1 2" key="1">
    <citation type="submission" date="2021-04" db="EMBL/GenBank/DDBJ databases">
        <authorList>
            <person name="De Guttry C."/>
            <person name="Zahm M."/>
            <person name="Klopp C."/>
            <person name="Cabau C."/>
            <person name="Louis A."/>
            <person name="Berthelot C."/>
            <person name="Parey E."/>
            <person name="Roest Crollius H."/>
            <person name="Montfort J."/>
            <person name="Robinson-Rechavi M."/>
            <person name="Bucao C."/>
            <person name="Bouchez O."/>
            <person name="Gislard M."/>
            <person name="Lluch J."/>
            <person name="Milhes M."/>
            <person name="Lampietro C."/>
            <person name="Lopez Roques C."/>
            <person name="Donnadieu C."/>
            <person name="Braasch I."/>
            <person name="Desvignes T."/>
            <person name="Postlethwait J."/>
            <person name="Bobe J."/>
            <person name="Wedekind C."/>
            <person name="Guiguen Y."/>
        </authorList>
    </citation>
    <scope>NUCLEOTIDE SEQUENCE [LARGE SCALE GENOMIC DNA]</scope>
    <source>
        <strain evidence="1">Cs_M1</strain>
        <tissue evidence="1">Blood</tissue>
    </source>
</reference>
<accession>A0AAN8M2E5</accession>
<gene>
    <name evidence="1" type="ORF">J4Q44_G00079150</name>
</gene>
<sequence>MSPCIIACETPWHGCVSDSFAGTRGRCRRGSYLGGQRIQETPRPSWRPTGLVRFDVGILEDLQTTQEDTLFVLGWNVSLVLPMSVSRRLRLCGTPPLEWSVAAVQTP</sequence>
<evidence type="ECO:0000313" key="1">
    <source>
        <dbReference type="EMBL" id="KAK6320939.1"/>
    </source>
</evidence>
<organism evidence="1 2">
    <name type="scientific">Coregonus suidteri</name>
    <dbReference type="NCBI Taxonomy" id="861788"/>
    <lineage>
        <taxon>Eukaryota</taxon>
        <taxon>Metazoa</taxon>
        <taxon>Chordata</taxon>
        <taxon>Craniata</taxon>
        <taxon>Vertebrata</taxon>
        <taxon>Euteleostomi</taxon>
        <taxon>Actinopterygii</taxon>
        <taxon>Neopterygii</taxon>
        <taxon>Teleostei</taxon>
        <taxon>Protacanthopterygii</taxon>
        <taxon>Salmoniformes</taxon>
        <taxon>Salmonidae</taxon>
        <taxon>Coregoninae</taxon>
        <taxon>Coregonus</taxon>
    </lineage>
</organism>
<evidence type="ECO:0000313" key="2">
    <source>
        <dbReference type="Proteomes" id="UP001356427"/>
    </source>
</evidence>
<dbReference type="AlphaFoldDB" id="A0AAN8M2E5"/>
<dbReference type="Proteomes" id="UP001356427">
    <property type="component" value="Unassembled WGS sequence"/>
</dbReference>
<name>A0AAN8M2E5_9TELE</name>
<comment type="caution">
    <text evidence="1">The sequence shown here is derived from an EMBL/GenBank/DDBJ whole genome shotgun (WGS) entry which is preliminary data.</text>
</comment>
<proteinExistence type="predicted"/>
<protein>
    <submittedName>
        <fullName evidence="1">Uncharacterized protein</fullName>
    </submittedName>
</protein>
<dbReference type="EMBL" id="JAGTTL010000006">
    <property type="protein sequence ID" value="KAK6320939.1"/>
    <property type="molecule type" value="Genomic_DNA"/>
</dbReference>
<keyword evidence="2" id="KW-1185">Reference proteome</keyword>